<dbReference type="AlphaFoldDB" id="A0A0U2L5W1"/>
<dbReference type="InterPro" id="IPR036967">
    <property type="entry name" value="Ribosomal_uS11_sf"/>
</dbReference>
<dbReference type="Gene3D" id="3.30.420.80">
    <property type="entry name" value="Ribosomal protein S11"/>
    <property type="match status" value="1"/>
</dbReference>
<sequence>MSEKNYTKFFDLNKFLRFINLKKQYLKQLKNKEKFLSHMKEKNYKYLNSSLTNNTRQPLNSMDNLITYVIDLKFSRSNTLLHVMDFSGKLKFFYSAGSVKYSGKNKKSRYMIFRDLYRILVSKLAFLKGKPVALHLTNVGINKTWIVKKLKKRFFIKCVKTFNLHPHNGCRKRKMRRKKFKKKK</sequence>
<dbReference type="RefSeq" id="YP_009167302.1">
    <property type="nucleotide sequence ID" value="NC_027978.1"/>
</dbReference>
<evidence type="ECO:0000313" key="3">
    <source>
        <dbReference type="EMBL" id="ALG35770.1"/>
    </source>
</evidence>
<keyword evidence="2" id="KW-0687">Ribonucleoprotein</keyword>
<keyword evidence="1 3" id="KW-0689">Ribosomal protein</keyword>
<accession>A0A0U2L5W1</accession>
<dbReference type="EMBL" id="KT363689">
    <property type="protein sequence ID" value="ALG35770.1"/>
    <property type="molecule type" value="Genomic_DNA"/>
</dbReference>
<geneLocation type="mitochondrion" evidence="3"/>
<proteinExistence type="predicted"/>
<dbReference type="GO" id="GO:0006412">
    <property type="term" value="P:translation"/>
    <property type="evidence" value="ECO:0007669"/>
    <property type="project" value="InterPro"/>
</dbReference>
<dbReference type="GO" id="GO:0003735">
    <property type="term" value="F:structural constituent of ribosome"/>
    <property type="evidence" value="ECO:0007669"/>
    <property type="project" value="InterPro"/>
</dbReference>
<protein>
    <submittedName>
        <fullName evidence="3">Ribosomal protein S11</fullName>
    </submittedName>
</protein>
<name>A0A0U2L5W1_FISSO</name>
<evidence type="ECO:0000256" key="2">
    <source>
        <dbReference type="ARBA" id="ARBA00023274"/>
    </source>
</evidence>
<dbReference type="GO" id="GO:0005840">
    <property type="term" value="C:ribosome"/>
    <property type="evidence" value="ECO:0007669"/>
    <property type="project" value="UniProtKB-KW"/>
</dbReference>
<dbReference type="GeneID" id="26039311"/>
<reference evidence="3" key="1">
    <citation type="journal article" date="2015" name="Mitochondrial DNA">
        <title>Complete mitochondrial genome of Fistulifera solaris (Bacillariophycidae).</title>
        <authorList>
            <person name="Tang X."/>
            <person name="Bi G."/>
        </authorList>
    </citation>
    <scope>NUCLEOTIDE SEQUENCE</scope>
</reference>
<organism evidence="3">
    <name type="scientific">Fistulifera solaris</name>
    <name type="common">Oleaginous diatom</name>
    <dbReference type="NCBI Taxonomy" id="1519565"/>
    <lineage>
        <taxon>Eukaryota</taxon>
        <taxon>Sar</taxon>
        <taxon>Stramenopiles</taxon>
        <taxon>Ochrophyta</taxon>
        <taxon>Bacillariophyta</taxon>
        <taxon>Bacillariophyceae</taxon>
        <taxon>Bacillariophycidae</taxon>
        <taxon>Naviculales</taxon>
        <taxon>Naviculaceae</taxon>
        <taxon>Fistulifera</taxon>
    </lineage>
</organism>
<dbReference type="SUPFAM" id="SSF53137">
    <property type="entry name" value="Translational machinery components"/>
    <property type="match status" value="1"/>
</dbReference>
<gene>
    <name evidence="3" type="primary">rps11</name>
</gene>
<keyword evidence="3" id="KW-0496">Mitochondrion</keyword>
<dbReference type="GO" id="GO:1990904">
    <property type="term" value="C:ribonucleoprotein complex"/>
    <property type="evidence" value="ECO:0007669"/>
    <property type="project" value="UniProtKB-KW"/>
</dbReference>
<evidence type="ECO:0000256" key="1">
    <source>
        <dbReference type="ARBA" id="ARBA00022980"/>
    </source>
</evidence>